<dbReference type="OrthoDB" id="2353131at2"/>
<evidence type="ECO:0000313" key="9">
    <source>
        <dbReference type="Proteomes" id="UP000199516"/>
    </source>
</evidence>
<dbReference type="AlphaFoldDB" id="A0A1I2EIV9"/>
<keyword evidence="4" id="KW-0143">Chaperone</keyword>
<reference evidence="8 9" key="1">
    <citation type="submission" date="2016-10" db="EMBL/GenBank/DDBJ databases">
        <authorList>
            <person name="de Groot N.N."/>
        </authorList>
    </citation>
    <scope>NUCLEOTIDE SEQUENCE [LARGE SCALE GENOMIC DNA]</scope>
    <source>
        <strain evidence="8 9">DSM 23995</strain>
    </source>
</reference>
<comment type="similarity">
    <text evidence="6">Belongs to the bacillales FliT family.</text>
</comment>
<evidence type="ECO:0000256" key="5">
    <source>
        <dbReference type="ARBA" id="ARBA00093765"/>
    </source>
</evidence>
<keyword evidence="3" id="KW-1005">Bacterial flagellum biogenesis</keyword>
<sequence>MALLKELYLVTKALHEHVSVPLADSLEERESYLSRMNALLEERATLLTKMKSGAQYSDAEMQLGRELVKMNEEIHQRMQGTKNEMRMDIQQLKKKKKSKRVYELPYEGPTVDGVFFDKKN</sequence>
<dbReference type="EMBL" id="FONT01000006">
    <property type="protein sequence ID" value="SFE92902.1"/>
    <property type="molecule type" value="Genomic_DNA"/>
</dbReference>
<keyword evidence="2" id="KW-0963">Cytoplasm</keyword>
<evidence type="ECO:0000256" key="6">
    <source>
        <dbReference type="ARBA" id="ARBA00093785"/>
    </source>
</evidence>
<keyword evidence="8" id="KW-0966">Cell projection</keyword>
<dbReference type="InterPro" id="IPR008622">
    <property type="entry name" value="FliT"/>
</dbReference>
<evidence type="ECO:0000256" key="2">
    <source>
        <dbReference type="ARBA" id="ARBA00022490"/>
    </source>
</evidence>
<dbReference type="STRING" id="930128.SAMN05192532_10646"/>
<keyword evidence="9" id="KW-1185">Reference proteome</keyword>
<evidence type="ECO:0000256" key="4">
    <source>
        <dbReference type="ARBA" id="ARBA00023186"/>
    </source>
</evidence>
<dbReference type="Pfam" id="PF05400">
    <property type="entry name" value="FliT"/>
    <property type="match status" value="1"/>
</dbReference>
<evidence type="ECO:0000313" key="8">
    <source>
        <dbReference type="EMBL" id="SFE92902.1"/>
    </source>
</evidence>
<comment type="function">
    <text evidence="5">May act as an export chaperone for the filament capping protein FliD.</text>
</comment>
<evidence type="ECO:0000256" key="7">
    <source>
        <dbReference type="ARBA" id="ARBA00093797"/>
    </source>
</evidence>
<gene>
    <name evidence="8" type="ORF">SAMN05192532_10646</name>
</gene>
<protein>
    <recommendedName>
        <fullName evidence="7">Flagellar protein FliT</fullName>
    </recommendedName>
</protein>
<proteinExistence type="inferred from homology"/>
<organism evidence="8 9">
    <name type="scientific">Alteribacillus iranensis</name>
    <dbReference type="NCBI Taxonomy" id="930128"/>
    <lineage>
        <taxon>Bacteria</taxon>
        <taxon>Bacillati</taxon>
        <taxon>Bacillota</taxon>
        <taxon>Bacilli</taxon>
        <taxon>Bacillales</taxon>
        <taxon>Bacillaceae</taxon>
        <taxon>Alteribacillus</taxon>
    </lineage>
</organism>
<evidence type="ECO:0000256" key="1">
    <source>
        <dbReference type="ARBA" id="ARBA00004514"/>
    </source>
</evidence>
<dbReference type="RefSeq" id="WP_091662662.1">
    <property type="nucleotide sequence ID" value="NZ_FONT01000006.1"/>
</dbReference>
<accession>A0A1I2EIV9</accession>
<keyword evidence="8" id="KW-0282">Flagellum</keyword>
<dbReference type="Proteomes" id="UP000199516">
    <property type="component" value="Unassembled WGS sequence"/>
</dbReference>
<comment type="subcellular location">
    <subcellularLocation>
        <location evidence="1">Cytoplasm</location>
        <location evidence="1">Cytosol</location>
    </subcellularLocation>
</comment>
<evidence type="ECO:0000256" key="3">
    <source>
        <dbReference type="ARBA" id="ARBA00022795"/>
    </source>
</evidence>
<keyword evidence="8" id="KW-0969">Cilium</keyword>
<name>A0A1I2EIV9_9BACI</name>